<comment type="caution">
    <text evidence="1">The sequence shown here is derived from an EMBL/GenBank/DDBJ whole genome shotgun (WGS) entry which is preliminary data.</text>
</comment>
<proteinExistence type="predicted"/>
<reference evidence="1 2" key="1">
    <citation type="submission" date="2013-07" db="EMBL/GenBank/DDBJ databases">
        <title>Comparative Genomic and Metabolomic Analysis of Twelve Strains of Pseudoalteromonas luteoviolacea.</title>
        <authorList>
            <person name="Vynne N.G."/>
            <person name="Mansson M."/>
            <person name="Gram L."/>
        </authorList>
    </citation>
    <scope>NUCLEOTIDE SEQUENCE [LARGE SCALE GENOMIC DNA]</scope>
    <source>
        <strain evidence="1 2">DSM 6061</strain>
    </source>
</reference>
<sequence>MVLIASDAVIKQLKNTLNLAWKTIANHLTKIQQLYELGASPECIAGYVTRWLRWVKSGVTIALEQWSRTNLTAR</sequence>
<gene>
    <name evidence="1" type="ORF">N475_19645</name>
</gene>
<protein>
    <submittedName>
        <fullName evidence="1">Uncharacterized protein</fullName>
    </submittedName>
</protein>
<dbReference type="EMBL" id="AUYB01000121">
    <property type="protein sequence ID" value="KZN33786.1"/>
    <property type="molecule type" value="Genomic_DNA"/>
</dbReference>
<keyword evidence="2" id="KW-1185">Reference proteome</keyword>
<organism evidence="1 2">
    <name type="scientific">Pseudoalteromonas luteoviolacea DSM 6061</name>
    <dbReference type="NCBI Taxonomy" id="1365250"/>
    <lineage>
        <taxon>Bacteria</taxon>
        <taxon>Pseudomonadati</taxon>
        <taxon>Pseudomonadota</taxon>
        <taxon>Gammaproteobacteria</taxon>
        <taxon>Alteromonadales</taxon>
        <taxon>Pseudoalteromonadaceae</taxon>
        <taxon>Pseudoalteromonas</taxon>
    </lineage>
</organism>
<evidence type="ECO:0000313" key="1">
    <source>
        <dbReference type="EMBL" id="KZN33786.1"/>
    </source>
</evidence>
<dbReference type="AlphaFoldDB" id="A0A166VU08"/>
<name>A0A166VU08_9GAMM</name>
<accession>A0A166VU08</accession>
<dbReference type="PATRIC" id="fig|1365250.3.peg.3630"/>
<dbReference type="Proteomes" id="UP000076643">
    <property type="component" value="Unassembled WGS sequence"/>
</dbReference>
<evidence type="ECO:0000313" key="2">
    <source>
        <dbReference type="Proteomes" id="UP000076643"/>
    </source>
</evidence>